<sequence length="74" mass="8167">MRAGDDDVDGHGQRKAVAIRWIQVAILGVVVLSAGFRVWEREPAEPFYLGLMAASVVAIGTLERYRANAARRSR</sequence>
<comment type="caution">
    <text evidence="2">The sequence shown here is derived from an EMBL/GenBank/DDBJ whole genome shotgun (WGS) entry which is preliminary data.</text>
</comment>
<evidence type="ECO:0000313" key="2">
    <source>
        <dbReference type="EMBL" id="GGS24102.1"/>
    </source>
</evidence>
<keyword evidence="1" id="KW-0472">Membrane</keyword>
<dbReference type="EMBL" id="BMTL01000044">
    <property type="protein sequence ID" value="GGS24102.1"/>
    <property type="molecule type" value="Genomic_DNA"/>
</dbReference>
<evidence type="ECO:0000256" key="1">
    <source>
        <dbReference type="SAM" id="Phobius"/>
    </source>
</evidence>
<keyword evidence="1" id="KW-1133">Transmembrane helix</keyword>
<feature type="transmembrane region" description="Helical" evidence="1">
    <location>
        <begin position="46"/>
        <end position="65"/>
    </location>
</feature>
<evidence type="ECO:0000313" key="3">
    <source>
        <dbReference type="Proteomes" id="UP000606194"/>
    </source>
</evidence>
<protein>
    <submittedName>
        <fullName evidence="2">Uncharacterized protein</fullName>
    </submittedName>
</protein>
<keyword evidence="3" id="KW-1185">Reference proteome</keyword>
<reference evidence="2" key="1">
    <citation type="journal article" date="2014" name="Int. J. Syst. Evol. Microbiol.">
        <title>Complete genome sequence of Corynebacterium casei LMG S-19264T (=DSM 44701T), isolated from a smear-ripened cheese.</title>
        <authorList>
            <consortium name="US DOE Joint Genome Institute (JGI-PGF)"/>
            <person name="Walter F."/>
            <person name="Albersmeier A."/>
            <person name="Kalinowski J."/>
            <person name="Ruckert C."/>
        </authorList>
    </citation>
    <scope>NUCLEOTIDE SEQUENCE</scope>
    <source>
        <strain evidence="2">JCM 4386</strain>
    </source>
</reference>
<proteinExistence type="predicted"/>
<name>A0A918G935_9ACTN</name>
<feature type="transmembrane region" description="Helical" evidence="1">
    <location>
        <begin position="21"/>
        <end position="40"/>
    </location>
</feature>
<dbReference type="Proteomes" id="UP000606194">
    <property type="component" value="Unassembled WGS sequence"/>
</dbReference>
<keyword evidence="1" id="KW-0812">Transmembrane</keyword>
<reference evidence="2" key="2">
    <citation type="submission" date="2020-09" db="EMBL/GenBank/DDBJ databases">
        <authorList>
            <person name="Sun Q."/>
            <person name="Ohkuma M."/>
        </authorList>
    </citation>
    <scope>NUCLEOTIDE SEQUENCE</scope>
    <source>
        <strain evidence="2">JCM 4386</strain>
    </source>
</reference>
<dbReference type="AlphaFoldDB" id="A0A918G935"/>
<organism evidence="2 3">
    <name type="scientific">Streptomyces humidus</name>
    <dbReference type="NCBI Taxonomy" id="52259"/>
    <lineage>
        <taxon>Bacteria</taxon>
        <taxon>Bacillati</taxon>
        <taxon>Actinomycetota</taxon>
        <taxon>Actinomycetes</taxon>
        <taxon>Kitasatosporales</taxon>
        <taxon>Streptomycetaceae</taxon>
        <taxon>Streptomyces</taxon>
    </lineage>
</organism>
<gene>
    <name evidence="2" type="ORF">GCM10010269_73560</name>
</gene>
<accession>A0A918G935</accession>